<sequence>MPDQGTVVDYAALAEFRHALRKFLVFSERKAEELGLTAQQHQALLAIRGAPTDKATIGYLADQLIIKPHSASGLVERLEASGLIARSPSETDRRQSLLELTARARKLLEQLSTTHQQELLRLRPMFTALLTRIE</sequence>
<evidence type="ECO:0000259" key="4">
    <source>
        <dbReference type="PROSITE" id="PS50995"/>
    </source>
</evidence>
<evidence type="ECO:0000256" key="3">
    <source>
        <dbReference type="ARBA" id="ARBA00023163"/>
    </source>
</evidence>
<keyword evidence="2" id="KW-0238">DNA-binding</keyword>
<keyword evidence="6" id="KW-1185">Reference proteome</keyword>
<accession>A0AA41ZCQ9</accession>
<dbReference type="Pfam" id="PF12802">
    <property type="entry name" value="MarR_2"/>
    <property type="match status" value="1"/>
</dbReference>
<comment type="caution">
    <text evidence="5">The sequence shown here is derived from an EMBL/GenBank/DDBJ whole genome shotgun (WGS) entry which is preliminary data.</text>
</comment>
<dbReference type="PROSITE" id="PS50995">
    <property type="entry name" value="HTH_MARR_2"/>
    <property type="match status" value="1"/>
</dbReference>
<name>A0AA41ZCQ9_9SPHN</name>
<dbReference type="Proteomes" id="UP001165565">
    <property type="component" value="Unassembled WGS sequence"/>
</dbReference>
<dbReference type="InterPro" id="IPR036390">
    <property type="entry name" value="WH_DNA-bd_sf"/>
</dbReference>
<evidence type="ECO:0000256" key="2">
    <source>
        <dbReference type="ARBA" id="ARBA00023125"/>
    </source>
</evidence>
<dbReference type="PANTHER" id="PTHR33164">
    <property type="entry name" value="TRANSCRIPTIONAL REGULATOR, MARR FAMILY"/>
    <property type="match status" value="1"/>
</dbReference>
<evidence type="ECO:0000256" key="1">
    <source>
        <dbReference type="ARBA" id="ARBA00023015"/>
    </source>
</evidence>
<dbReference type="InterPro" id="IPR036388">
    <property type="entry name" value="WH-like_DNA-bd_sf"/>
</dbReference>
<dbReference type="AlphaFoldDB" id="A0AA41ZCQ9"/>
<keyword evidence="1" id="KW-0805">Transcription regulation</keyword>
<evidence type="ECO:0000313" key="5">
    <source>
        <dbReference type="EMBL" id="MCW6537625.1"/>
    </source>
</evidence>
<organism evidence="5 6">
    <name type="scientific">Sphingomonas lycopersici</name>
    <dbReference type="NCBI Taxonomy" id="2951807"/>
    <lineage>
        <taxon>Bacteria</taxon>
        <taxon>Pseudomonadati</taxon>
        <taxon>Pseudomonadota</taxon>
        <taxon>Alphaproteobacteria</taxon>
        <taxon>Sphingomonadales</taxon>
        <taxon>Sphingomonadaceae</taxon>
        <taxon>Sphingomonas</taxon>
    </lineage>
</organism>
<dbReference type="SMART" id="SM00347">
    <property type="entry name" value="HTH_MARR"/>
    <property type="match status" value="1"/>
</dbReference>
<protein>
    <submittedName>
        <fullName evidence="5">MarR family transcriptional regulator</fullName>
    </submittedName>
</protein>
<dbReference type="InterPro" id="IPR000835">
    <property type="entry name" value="HTH_MarR-typ"/>
</dbReference>
<dbReference type="EMBL" id="JANFAV010000026">
    <property type="protein sequence ID" value="MCW6537625.1"/>
    <property type="molecule type" value="Genomic_DNA"/>
</dbReference>
<evidence type="ECO:0000313" key="6">
    <source>
        <dbReference type="Proteomes" id="UP001165565"/>
    </source>
</evidence>
<dbReference type="InterPro" id="IPR023187">
    <property type="entry name" value="Tscrpt_reg_MarR-type_CS"/>
</dbReference>
<dbReference type="SUPFAM" id="SSF46785">
    <property type="entry name" value="Winged helix' DNA-binding domain"/>
    <property type="match status" value="1"/>
</dbReference>
<reference evidence="5" key="1">
    <citation type="submission" date="2022-06" db="EMBL/GenBank/DDBJ databases">
        <title>Sphingomonas sp. nov. isolated from rhizosphere soil of tomato.</title>
        <authorList>
            <person name="Dong H."/>
            <person name="Gao R."/>
        </authorList>
    </citation>
    <scope>NUCLEOTIDE SEQUENCE</scope>
    <source>
        <strain evidence="5">MMSM24</strain>
    </source>
</reference>
<dbReference type="GO" id="GO:0003700">
    <property type="term" value="F:DNA-binding transcription factor activity"/>
    <property type="evidence" value="ECO:0007669"/>
    <property type="project" value="InterPro"/>
</dbReference>
<dbReference type="PROSITE" id="PS01117">
    <property type="entry name" value="HTH_MARR_1"/>
    <property type="match status" value="1"/>
</dbReference>
<dbReference type="GO" id="GO:0006950">
    <property type="term" value="P:response to stress"/>
    <property type="evidence" value="ECO:0007669"/>
    <property type="project" value="TreeGrafter"/>
</dbReference>
<keyword evidence="3" id="KW-0804">Transcription</keyword>
<proteinExistence type="predicted"/>
<feature type="domain" description="HTH marR-type" evidence="4">
    <location>
        <begin position="1"/>
        <end position="134"/>
    </location>
</feature>
<dbReference type="PANTHER" id="PTHR33164:SF43">
    <property type="entry name" value="HTH-TYPE TRANSCRIPTIONAL REPRESSOR YETL"/>
    <property type="match status" value="1"/>
</dbReference>
<dbReference type="RefSeq" id="WP_179515157.1">
    <property type="nucleotide sequence ID" value="NZ_JANFAV010000026.1"/>
</dbReference>
<dbReference type="Gene3D" id="1.10.10.10">
    <property type="entry name" value="Winged helix-like DNA-binding domain superfamily/Winged helix DNA-binding domain"/>
    <property type="match status" value="1"/>
</dbReference>
<dbReference type="GO" id="GO:0003677">
    <property type="term" value="F:DNA binding"/>
    <property type="evidence" value="ECO:0007669"/>
    <property type="project" value="UniProtKB-KW"/>
</dbReference>
<dbReference type="InterPro" id="IPR039422">
    <property type="entry name" value="MarR/SlyA-like"/>
</dbReference>
<gene>
    <name evidence="5" type="ORF">NEE01_22855</name>
</gene>